<dbReference type="InterPro" id="IPR001119">
    <property type="entry name" value="SLH_dom"/>
</dbReference>
<gene>
    <name evidence="4" type="ORF">HHK36_001146</name>
</gene>
<feature type="coiled-coil region" evidence="1">
    <location>
        <begin position="476"/>
        <end position="619"/>
    </location>
</feature>
<keyword evidence="2" id="KW-0812">Transmembrane</keyword>
<keyword evidence="2" id="KW-0472">Membrane</keyword>
<dbReference type="PANTHER" id="PTHR33740">
    <property type="entry name" value="GPI-ANCHORED ADHESIN-LIKE PROTEIN"/>
    <property type="match status" value="1"/>
</dbReference>
<protein>
    <recommendedName>
        <fullName evidence="3">SLH domain-containing protein</fullName>
    </recommendedName>
</protein>
<dbReference type="AlphaFoldDB" id="A0A834ZX43"/>
<evidence type="ECO:0000313" key="4">
    <source>
        <dbReference type="EMBL" id="KAF8413170.1"/>
    </source>
</evidence>
<proteinExistence type="predicted"/>
<dbReference type="Proteomes" id="UP000655225">
    <property type="component" value="Unassembled WGS sequence"/>
</dbReference>
<dbReference type="OMA" id="MNRGENA"/>
<reference evidence="4 5" key="1">
    <citation type="submission" date="2020-04" db="EMBL/GenBank/DDBJ databases">
        <title>Plant Genome Project.</title>
        <authorList>
            <person name="Zhang R.-G."/>
        </authorList>
    </citation>
    <scope>NUCLEOTIDE SEQUENCE [LARGE SCALE GENOMIC DNA]</scope>
    <source>
        <strain evidence="4">YNK0</strain>
        <tissue evidence="4">Leaf</tissue>
    </source>
</reference>
<keyword evidence="1" id="KW-0175">Coiled coil</keyword>
<evidence type="ECO:0000259" key="3">
    <source>
        <dbReference type="PROSITE" id="PS51272"/>
    </source>
</evidence>
<evidence type="ECO:0000256" key="1">
    <source>
        <dbReference type="SAM" id="Coils"/>
    </source>
</evidence>
<organism evidence="4 5">
    <name type="scientific">Tetracentron sinense</name>
    <name type="common">Spur-leaf</name>
    <dbReference type="NCBI Taxonomy" id="13715"/>
    <lineage>
        <taxon>Eukaryota</taxon>
        <taxon>Viridiplantae</taxon>
        <taxon>Streptophyta</taxon>
        <taxon>Embryophyta</taxon>
        <taxon>Tracheophyta</taxon>
        <taxon>Spermatophyta</taxon>
        <taxon>Magnoliopsida</taxon>
        <taxon>Trochodendrales</taxon>
        <taxon>Trochodendraceae</taxon>
        <taxon>Tetracentron</taxon>
    </lineage>
</organism>
<dbReference type="OrthoDB" id="2020668at2759"/>
<dbReference type="PANTHER" id="PTHR33740:SF3">
    <property type="entry name" value="GPI-ANCHORED ADHESIN-LIKE PROTEIN"/>
    <property type="match status" value="1"/>
</dbReference>
<dbReference type="PROSITE" id="PS51272">
    <property type="entry name" value="SLH"/>
    <property type="match status" value="1"/>
</dbReference>
<feature type="transmembrane region" description="Helical" evidence="2">
    <location>
        <begin position="96"/>
        <end position="117"/>
    </location>
</feature>
<keyword evidence="5" id="KW-1185">Reference proteome</keyword>
<keyword evidence="2" id="KW-1133">Transmembrane helix</keyword>
<feature type="coiled-coil region" evidence="1">
    <location>
        <begin position="644"/>
        <end position="671"/>
    </location>
</feature>
<comment type="caution">
    <text evidence="4">The sequence shown here is derived from an EMBL/GenBank/DDBJ whole genome shotgun (WGS) entry which is preliminary data.</text>
</comment>
<dbReference type="EMBL" id="JABCRI010000001">
    <property type="protein sequence ID" value="KAF8413170.1"/>
    <property type="molecule type" value="Genomic_DNA"/>
</dbReference>
<evidence type="ECO:0000313" key="5">
    <source>
        <dbReference type="Proteomes" id="UP000655225"/>
    </source>
</evidence>
<feature type="domain" description="SLH" evidence="3">
    <location>
        <begin position="381"/>
        <end position="449"/>
    </location>
</feature>
<evidence type="ECO:0000256" key="2">
    <source>
        <dbReference type="SAM" id="Phobius"/>
    </source>
</evidence>
<accession>A0A834ZX43</accession>
<name>A0A834ZX43_TETSI</name>
<sequence length="754" mass="83580">MASLTAPLLNSFQLRLGFKCRKSTLPFIRTHVRTGHLRIRSFSAAGNAARDGDVTEGPVSVSGNSWMNSDSSNDAFSGWFGSDSGDPKKKQGFPGIVVAGVTVVILAAGLTFASLSLSKRNTAGLKKQIEPLTAEQDVSLASDEQNKVEKDGNEIFTVMLDEESLQNDCSPEIKTIIDKDSSAAPEMTSNGFLLLVHARINYCKENLVVVNLANPYFSEANTDHQEVPPGKVLVPSVVDQVQGHVLAALQVLKVIEADVQPSDLCTRREYARWLVSANSALLRNPVSKVYPAMYIENVTELAFDDITPEDPDFASIQGLAEAGLISSKLSRCDMLSSLDEEHNSFLFSPESPLSRQDLVSWKMALDKRQLPEVDRKILYQHSGFIDIDKINPDAWPAIVADLSAGEQGIIALAFGYTRLFQPDKPVTKAQAAIALATGEAADIVSEEFTRIEAESMAETAVAAHSALIAQVEKDVNASFEKELTMEREKIDAVEELAKEMRQELERLRVEREEENNALMKGWAAVESEIEVLSRLRHEVEEQLKNLMSNKMETSFERERIDKLQKVAESENQNIVRLQYELEVERKALSMARAWAEDEAKRAREQAKALEEARDRWGARGIKVVVDSDLRDDASAGVTWLNAGKQSVNETVSRAENLVDKLKAMASEVRRNSAIVIEKIIQKMVHLISVFKEWASEVVRRTTELQDAVNLKANGSVRELQRRAAGFSLALKEGATRITGDCKERVDKLAHKFKT</sequence>